<dbReference type="SFLD" id="SFLDS00003">
    <property type="entry name" value="Haloacid_Dehalogenase"/>
    <property type="match status" value="1"/>
</dbReference>
<dbReference type="GO" id="GO:0006890">
    <property type="term" value="P:retrograde vesicle-mediated transport, Golgi to endoplasmic reticulum"/>
    <property type="evidence" value="ECO:0007669"/>
    <property type="project" value="TreeGrafter"/>
</dbReference>
<dbReference type="Gene3D" id="3.40.1110.10">
    <property type="entry name" value="Calcium-transporting ATPase, cytoplasmic domain N"/>
    <property type="match status" value="1"/>
</dbReference>
<dbReference type="GO" id="GO:0005524">
    <property type="term" value="F:ATP binding"/>
    <property type="evidence" value="ECO:0007669"/>
    <property type="project" value="UniProtKB-UniRule"/>
</dbReference>
<evidence type="ECO:0000256" key="9">
    <source>
        <dbReference type="ARBA" id="ARBA00022842"/>
    </source>
</evidence>
<dbReference type="InterPro" id="IPR044492">
    <property type="entry name" value="P_typ_ATPase_HD_dom"/>
</dbReference>
<evidence type="ECO:0000256" key="16">
    <source>
        <dbReference type="PIRSR" id="PIRSR606539-1"/>
    </source>
</evidence>
<dbReference type="GO" id="GO:0005886">
    <property type="term" value="C:plasma membrane"/>
    <property type="evidence" value="ECO:0007669"/>
    <property type="project" value="TreeGrafter"/>
</dbReference>
<dbReference type="GO" id="GO:0140326">
    <property type="term" value="F:ATPase-coupled intramembrane lipid transporter activity"/>
    <property type="evidence" value="ECO:0007669"/>
    <property type="project" value="UniProtKB-EC"/>
</dbReference>
<feature type="binding site" evidence="18">
    <location>
        <position position="798"/>
    </location>
    <ligand>
        <name>Mg(2+)</name>
        <dbReference type="ChEBI" id="CHEBI:18420"/>
    </ligand>
</feature>
<comment type="similarity">
    <text evidence="3 19">Belongs to the cation transport ATPase (P-type) (TC 3.A.3) family. Type IV subfamily.</text>
</comment>
<dbReference type="EMBL" id="LSSN01001648">
    <property type="protein sequence ID" value="OMJ18822.1"/>
    <property type="molecule type" value="Genomic_DNA"/>
</dbReference>
<dbReference type="PANTHER" id="PTHR24092">
    <property type="entry name" value="PROBABLE PHOSPHOLIPID-TRANSPORTING ATPASE"/>
    <property type="match status" value="1"/>
</dbReference>
<evidence type="ECO:0000256" key="1">
    <source>
        <dbReference type="ARBA" id="ARBA00001946"/>
    </source>
</evidence>
<evidence type="ECO:0000256" key="15">
    <source>
        <dbReference type="ARBA" id="ARBA00049128"/>
    </source>
</evidence>
<dbReference type="InterPro" id="IPR032630">
    <property type="entry name" value="P_typ_ATPase_c"/>
</dbReference>
<keyword evidence="6 18" id="KW-0479">Metal-binding</keyword>
<feature type="binding site" evidence="17">
    <location>
        <position position="689"/>
    </location>
    <ligand>
        <name>ATP</name>
        <dbReference type="ChEBI" id="CHEBI:30616"/>
    </ligand>
</feature>
<keyword evidence="5 19" id="KW-0812">Transmembrane</keyword>
<feature type="transmembrane region" description="Helical" evidence="19">
    <location>
        <begin position="373"/>
        <end position="392"/>
    </location>
</feature>
<evidence type="ECO:0000259" key="21">
    <source>
        <dbReference type="Pfam" id="PF16209"/>
    </source>
</evidence>
<feature type="transmembrane region" description="Helical" evidence="19">
    <location>
        <begin position="994"/>
        <end position="1012"/>
    </location>
</feature>
<evidence type="ECO:0000256" key="14">
    <source>
        <dbReference type="ARBA" id="ARBA00034036"/>
    </source>
</evidence>
<feature type="binding site" evidence="17">
    <location>
        <position position="579"/>
    </location>
    <ligand>
        <name>ATP</name>
        <dbReference type="ChEBI" id="CHEBI:30616"/>
    </ligand>
</feature>
<dbReference type="PROSITE" id="PS00154">
    <property type="entry name" value="ATPASE_E1_E2"/>
    <property type="match status" value="1"/>
</dbReference>
<evidence type="ECO:0000256" key="3">
    <source>
        <dbReference type="ARBA" id="ARBA00008109"/>
    </source>
</evidence>
<evidence type="ECO:0000259" key="22">
    <source>
        <dbReference type="Pfam" id="PF16212"/>
    </source>
</evidence>
<dbReference type="SUPFAM" id="SSF81665">
    <property type="entry name" value="Calcium ATPase, transmembrane domain M"/>
    <property type="match status" value="1"/>
</dbReference>
<evidence type="ECO:0000313" key="23">
    <source>
        <dbReference type="EMBL" id="OMJ13765.1"/>
    </source>
</evidence>
<dbReference type="SFLD" id="SFLDF00027">
    <property type="entry name" value="p-type_atpase"/>
    <property type="match status" value="1"/>
</dbReference>
<dbReference type="NCBIfam" id="TIGR01652">
    <property type="entry name" value="ATPase-Plipid"/>
    <property type="match status" value="1"/>
</dbReference>
<dbReference type="InterPro" id="IPR001757">
    <property type="entry name" value="P_typ_ATPase"/>
</dbReference>
<evidence type="ECO:0000313" key="25">
    <source>
        <dbReference type="Proteomes" id="UP000187283"/>
    </source>
</evidence>
<dbReference type="SFLD" id="SFLDG00002">
    <property type="entry name" value="C1.7:_P-type_atpase_like"/>
    <property type="match status" value="1"/>
</dbReference>
<dbReference type="InterPro" id="IPR023214">
    <property type="entry name" value="HAD_sf"/>
</dbReference>
<feature type="active site" description="4-aspartylphosphate intermediate" evidence="16">
    <location>
        <position position="462"/>
    </location>
</feature>
<dbReference type="OrthoDB" id="377733at2759"/>
<feature type="binding site" evidence="17">
    <location>
        <position position="801"/>
    </location>
    <ligand>
        <name>ATP</name>
        <dbReference type="ChEBI" id="CHEBI:30616"/>
    </ligand>
</feature>
<feature type="transmembrane region" description="Helical" evidence="19">
    <location>
        <begin position="859"/>
        <end position="879"/>
    </location>
</feature>
<dbReference type="Gene3D" id="2.70.150.10">
    <property type="entry name" value="Calcium-transporting ATPase, cytoplasmic transduction domain A"/>
    <property type="match status" value="1"/>
</dbReference>
<feature type="region of interest" description="Disordered" evidence="20">
    <location>
        <begin position="23"/>
        <end position="45"/>
    </location>
</feature>
<evidence type="ECO:0000256" key="12">
    <source>
        <dbReference type="ARBA" id="ARBA00023055"/>
    </source>
</evidence>
<dbReference type="InterPro" id="IPR032631">
    <property type="entry name" value="P-type_ATPase_N"/>
</dbReference>
<feature type="binding site" evidence="18">
    <location>
        <position position="464"/>
    </location>
    <ligand>
        <name>Mg(2+)</name>
        <dbReference type="ChEBI" id="CHEBI:18420"/>
    </ligand>
</feature>
<feature type="binding site" evidence="17">
    <location>
        <position position="690"/>
    </location>
    <ligand>
        <name>ATP</name>
        <dbReference type="ChEBI" id="CHEBI:30616"/>
    </ligand>
</feature>
<dbReference type="Gene3D" id="3.40.50.1000">
    <property type="entry name" value="HAD superfamily/HAD-like"/>
    <property type="match status" value="1"/>
</dbReference>
<feature type="binding site" evidence="17">
    <location>
        <position position="778"/>
    </location>
    <ligand>
        <name>ATP</name>
        <dbReference type="ChEBI" id="CHEBI:30616"/>
    </ligand>
</feature>
<comment type="caution">
    <text evidence="23">The sequence shown here is derived from an EMBL/GenBank/DDBJ whole genome shotgun (WGS) entry which is preliminary data.</text>
</comment>
<evidence type="ECO:0000256" key="8">
    <source>
        <dbReference type="ARBA" id="ARBA00022840"/>
    </source>
</evidence>
<comment type="catalytic activity">
    <reaction evidence="15">
        <text>a 1,2-diacyl-sn-glycero-3-phosphoethanolamine(out) + ATP + H2O = a 1,2-diacyl-sn-glycero-3-phosphoethanolamine(in) + ADP + phosphate + H(+)</text>
        <dbReference type="Rhea" id="RHEA:66132"/>
        <dbReference type="ChEBI" id="CHEBI:15377"/>
        <dbReference type="ChEBI" id="CHEBI:15378"/>
        <dbReference type="ChEBI" id="CHEBI:30616"/>
        <dbReference type="ChEBI" id="CHEBI:43474"/>
        <dbReference type="ChEBI" id="CHEBI:64612"/>
        <dbReference type="ChEBI" id="CHEBI:456216"/>
    </reaction>
    <physiologicalReaction direction="left-to-right" evidence="15">
        <dbReference type="Rhea" id="RHEA:66133"/>
    </physiologicalReaction>
</comment>
<name>A0A1R1XGK1_9FUNG</name>
<dbReference type="InterPro" id="IPR018303">
    <property type="entry name" value="ATPase_P-typ_P_site"/>
</dbReference>
<dbReference type="Proteomes" id="UP000187283">
    <property type="component" value="Unassembled WGS sequence"/>
</dbReference>
<dbReference type="GO" id="GO:0045332">
    <property type="term" value="P:phospholipid translocation"/>
    <property type="evidence" value="ECO:0007669"/>
    <property type="project" value="TreeGrafter"/>
</dbReference>
<feature type="transmembrane region" description="Helical" evidence="19">
    <location>
        <begin position="885"/>
        <end position="906"/>
    </location>
</feature>
<dbReference type="Pfam" id="PF16209">
    <property type="entry name" value="PhoLip_ATPase_N"/>
    <property type="match status" value="1"/>
</dbReference>
<keyword evidence="12" id="KW-0445">Lipid transport</keyword>
<evidence type="ECO:0000256" key="10">
    <source>
        <dbReference type="ARBA" id="ARBA00022967"/>
    </source>
</evidence>
<dbReference type="InterPro" id="IPR023298">
    <property type="entry name" value="ATPase_P-typ_TM_dom_sf"/>
</dbReference>
<evidence type="ECO:0000256" key="19">
    <source>
        <dbReference type="RuleBase" id="RU362033"/>
    </source>
</evidence>
<feature type="binding site" evidence="17">
    <location>
        <position position="802"/>
    </location>
    <ligand>
        <name>ATP</name>
        <dbReference type="ChEBI" id="CHEBI:30616"/>
    </ligand>
</feature>
<dbReference type="InterPro" id="IPR008250">
    <property type="entry name" value="ATPase_P-typ_transduc_dom_A_sf"/>
</dbReference>
<keyword evidence="7 17" id="KW-0547">Nucleotide-binding</keyword>
<dbReference type="GO" id="GO:0006897">
    <property type="term" value="P:endocytosis"/>
    <property type="evidence" value="ECO:0007669"/>
    <property type="project" value="TreeGrafter"/>
</dbReference>
<dbReference type="InterPro" id="IPR023299">
    <property type="entry name" value="ATPase_P-typ_cyto_dom_N"/>
</dbReference>
<feature type="transmembrane region" description="Helical" evidence="19">
    <location>
        <begin position="937"/>
        <end position="956"/>
    </location>
</feature>
<feature type="binding site" evidence="17">
    <location>
        <position position="555"/>
    </location>
    <ligand>
        <name>ATP</name>
        <dbReference type="ChEBI" id="CHEBI:30616"/>
    </ligand>
</feature>
<gene>
    <name evidence="24" type="ORF">AYI70_g5122</name>
    <name evidence="23" type="ORF">AYI70_g8307</name>
</gene>
<dbReference type="SUPFAM" id="SSF81653">
    <property type="entry name" value="Calcium ATPase, transduction domain A"/>
    <property type="match status" value="1"/>
</dbReference>
<dbReference type="FunFam" id="3.40.50.1000:FF:000009">
    <property type="entry name" value="Phospholipid-transporting ATPase"/>
    <property type="match status" value="1"/>
</dbReference>
<feature type="domain" description="P-type ATPase N-terminal" evidence="21">
    <location>
        <begin position="98"/>
        <end position="161"/>
    </location>
</feature>
<dbReference type="PRINTS" id="PR00119">
    <property type="entry name" value="CATATPASE"/>
</dbReference>
<comment type="subcellular location">
    <subcellularLocation>
        <location evidence="2">Endosome membrane</location>
        <topology evidence="2">Multi-pass membrane protein</topology>
    </subcellularLocation>
    <subcellularLocation>
        <location evidence="19">Membrane</location>
        <topology evidence="19">Multi-pass membrane protein</topology>
    </subcellularLocation>
</comment>
<feature type="binding site" evidence="18">
    <location>
        <position position="802"/>
    </location>
    <ligand>
        <name>Mg(2+)</name>
        <dbReference type="ChEBI" id="CHEBI:18420"/>
    </ligand>
</feature>
<evidence type="ECO:0000313" key="24">
    <source>
        <dbReference type="EMBL" id="OMJ18822.1"/>
    </source>
</evidence>
<feature type="transmembrane region" description="Helical" evidence="19">
    <location>
        <begin position="404"/>
        <end position="422"/>
    </location>
</feature>
<dbReference type="GO" id="GO:0005802">
    <property type="term" value="C:trans-Golgi network"/>
    <property type="evidence" value="ECO:0007669"/>
    <property type="project" value="TreeGrafter"/>
</dbReference>
<feature type="compositionally biased region" description="Basic and acidic residues" evidence="20">
    <location>
        <begin position="35"/>
        <end position="45"/>
    </location>
</feature>
<evidence type="ECO:0000256" key="5">
    <source>
        <dbReference type="ARBA" id="ARBA00022692"/>
    </source>
</evidence>
<evidence type="ECO:0000256" key="18">
    <source>
        <dbReference type="PIRSR" id="PIRSR606539-3"/>
    </source>
</evidence>
<reference evidence="23 25" key="1">
    <citation type="submission" date="2017-01" db="EMBL/GenBank/DDBJ databases">
        <authorList>
            <person name="Mah S.A."/>
            <person name="Swanson W.J."/>
            <person name="Moy G.W."/>
            <person name="Vacquier V.D."/>
        </authorList>
    </citation>
    <scope>NUCLEOTIDE SEQUENCE [LARGE SCALE GENOMIC DNA]</scope>
    <source>
        <strain evidence="23 25">GSMNP</strain>
    </source>
</reference>
<keyword evidence="11 19" id="KW-1133">Transmembrane helix</keyword>
<evidence type="ECO:0000256" key="11">
    <source>
        <dbReference type="ARBA" id="ARBA00022989"/>
    </source>
</evidence>
<dbReference type="AlphaFoldDB" id="A0A1R1XGK1"/>
<keyword evidence="13 19" id="KW-0472">Membrane</keyword>
<evidence type="ECO:0000256" key="4">
    <source>
        <dbReference type="ARBA" id="ARBA00022448"/>
    </source>
</evidence>
<feature type="binding site" evidence="17">
    <location>
        <position position="772"/>
    </location>
    <ligand>
        <name>ATP</name>
        <dbReference type="ChEBI" id="CHEBI:30616"/>
    </ligand>
</feature>
<organism evidence="23 25">
    <name type="scientific">Smittium culicis</name>
    <dbReference type="NCBI Taxonomy" id="133412"/>
    <lineage>
        <taxon>Eukaryota</taxon>
        <taxon>Fungi</taxon>
        <taxon>Fungi incertae sedis</taxon>
        <taxon>Zoopagomycota</taxon>
        <taxon>Kickxellomycotina</taxon>
        <taxon>Harpellomycetes</taxon>
        <taxon>Harpellales</taxon>
        <taxon>Legeriomycetaceae</taxon>
        <taxon>Smittium</taxon>
    </lineage>
</organism>
<proteinExistence type="inferred from homology"/>
<dbReference type="InterPro" id="IPR036412">
    <property type="entry name" value="HAD-like_sf"/>
</dbReference>
<evidence type="ECO:0000256" key="17">
    <source>
        <dbReference type="PIRSR" id="PIRSR606539-2"/>
    </source>
</evidence>
<dbReference type="GO" id="GO:0010008">
    <property type="term" value="C:endosome membrane"/>
    <property type="evidence" value="ECO:0007669"/>
    <property type="project" value="UniProtKB-SubCell"/>
</dbReference>
<keyword evidence="8 17" id="KW-0067">ATP-binding</keyword>
<dbReference type="STRING" id="133412.A0A1R1XGK1"/>
<feature type="domain" description="P-type ATPase C-terminal" evidence="22">
    <location>
        <begin position="825"/>
        <end position="1051"/>
    </location>
</feature>
<evidence type="ECO:0000256" key="2">
    <source>
        <dbReference type="ARBA" id="ARBA00004337"/>
    </source>
</evidence>
<dbReference type="SUPFAM" id="SSF81660">
    <property type="entry name" value="Metal cation-transporting ATPase, ATP-binding domain N"/>
    <property type="match status" value="1"/>
</dbReference>
<keyword evidence="9 18" id="KW-0460">Magnesium</keyword>
<evidence type="ECO:0000256" key="13">
    <source>
        <dbReference type="ARBA" id="ARBA00023136"/>
    </source>
</evidence>
<keyword evidence="4" id="KW-0813">Transport</keyword>
<dbReference type="Pfam" id="PF00702">
    <property type="entry name" value="Hydrolase"/>
    <property type="match status" value="1"/>
</dbReference>
<dbReference type="InterPro" id="IPR006539">
    <property type="entry name" value="P-type_ATPase_IV"/>
</dbReference>
<dbReference type="EC" id="7.6.2.1" evidence="19"/>
<protein>
    <recommendedName>
        <fullName evidence="19">Phospholipid-transporting ATPase</fullName>
        <ecNumber evidence="19">7.6.2.1</ecNumber>
    </recommendedName>
</protein>
<comment type="cofactor">
    <cofactor evidence="1 18">
        <name>Mg(2+)</name>
        <dbReference type="ChEBI" id="CHEBI:18420"/>
    </cofactor>
</comment>
<feature type="binding site" evidence="17">
    <location>
        <position position="608"/>
    </location>
    <ligand>
        <name>ATP</name>
        <dbReference type="ChEBI" id="CHEBI:30616"/>
    </ligand>
</feature>
<feature type="binding site" evidence="17">
    <location>
        <position position="462"/>
    </location>
    <ligand>
        <name>ATP</name>
        <dbReference type="ChEBI" id="CHEBI:30616"/>
    </ligand>
</feature>
<sequence length="1058" mass="119862">MRPGTFGSFSKRRNSPQQYQLHTFNISPQPSSTHTSDDPLKPNREENFSLLHNFNSPTQNAPIFNDSVSDSRISFDDFPSSDPNTPSIPSMSAVRSININEPVSYRKSYPTNIVKNNKYNLFTFLPKVLYEQFKYFLNLYFLLVALSQFIPKLKIGYTITYVGPLIFVLLVTMLQELYDDYLRRIRDQKANSQCYQIFRPEFNSDFKPLPSYKILVGDIIQINKNDRIPADIILLKTSEEGGSCFVRTDQLDGETDWKHKNAVSVTQNFPTDYELLNISGQVNVELPHKDIYSFSGNISIQNCLQSSPGNTYLNSQSTKTIGIDINNTIWKDSTLASGTAIGFVIYTGKETRAEMNTSLPRNKVGILDSEVNFLTKILFFVTLVISFALVLLDGFRGNWPITMFRFLILFSSIIPIGLRVNLDLGKAYYGYQIQHDKDIPETIVRTSSIPEELGRLEYLVTDKTGTLTCNVECLALCHNVTPTSDSSDSSDFSSQEHSSDLNMTYSASSPDEIAIVEWTNSVGLTLIDRSSDGSKIVLDFFGSTLEYHVLDIIPFTSESKRMGIIIRDLRTNQISFIQKGADSVMLRIITYTDWVEEEVSNMAREGLRTLIVGKKNLTEVEYLEYKKKLDLAKQQMHMRKSLINKVISDYLEFDLSVVCVTGVEDKLQPGVQNTLEQMRNAGFKTWMLTGDKVETAICIAISTKLVEKTSKFKVISIFTDHLELKYELDMLSNLTYSVCLVIDGQSLQLCLDHYPNEFIEIATKLQCVVCCRCSPTQKGEIVVLIQNVTKRRVVAIGDGGNDVGMIQVANVGIGLMGKEGQQASLASDFAITKFHHMSKLILWHGRNSYKRSCTLSQFVIHRGLIISFMQFVFSVLFYYAPIPLFNGVLIAGYSTVFTMFPVFLLVTDTDISARNAIIYPELYRDLTKGRYLNLKTFTIWLLISVYQGTIMVYLALKFFELEFINIVSILFTGLILNELLMVIIQLHIITKNMVLAQILSLSIYFASMYLLPNFDLDFILSMGFVARVAIITAISSVPLFILKIFNRIYLPPSYSKLD</sequence>
<feature type="compositionally biased region" description="Polar residues" evidence="20">
    <location>
        <begin position="23"/>
        <end position="34"/>
    </location>
</feature>
<evidence type="ECO:0000256" key="6">
    <source>
        <dbReference type="ARBA" id="ARBA00022723"/>
    </source>
</evidence>
<feature type="transmembrane region" description="Helical" evidence="19">
    <location>
        <begin position="962"/>
        <end position="982"/>
    </location>
</feature>
<feature type="transmembrane region" description="Helical" evidence="19">
    <location>
        <begin position="1018"/>
        <end position="1042"/>
    </location>
</feature>
<dbReference type="GO" id="GO:0000287">
    <property type="term" value="F:magnesium ion binding"/>
    <property type="evidence" value="ECO:0007669"/>
    <property type="project" value="UniProtKB-UniRule"/>
</dbReference>
<feature type="binding site" evidence="17">
    <location>
        <position position="512"/>
    </location>
    <ligand>
        <name>ATP</name>
        <dbReference type="ChEBI" id="CHEBI:30616"/>
    </ligand>
</feature>
<feature type="binding site" evidence="18">
    <location>
        <position position="462"/>
    </location>
    <ligand>
        <name>Mg(2+)</name>
        <dbReference type="ChEBI" id="CHEBI:18420"/>
    </ligand>
</feature>
<feature type="transmembrane region" description="Helical" evidence="19">
    <location>
        <begin position="157"/>
        <end position="178"/>
    </location>
</feature>
<dbReference type="SUPFAM" id="SSF56784">
    <property type="entry name" value="HAD-like"/>
    <property type="match status" value="1"/>
</dbReference>
<dbReference type="EMBL" id="LSSN01003353">
    <property type="protein sequence ID" value="OMJ13765.1"/>
    <property type="molecule type" value="Genomic_DNA"/>
</dbReference>
<dbReference type="GO" id="GO:0016887">
    <property type="term" value="F:ATP hydrolysis activity"/>
    <property type="evidence" value="ECO:0007669"/>
    <property type="project" value="InterPro"/>
</dbReference>
<evidence type="ECO:0000256" key="7">
    <source>
        <dbReference type="ARBA" id="ARBA00022741"/>
    </source>
</evidence>
<comment type="catalytic activity">
    <reaction evidence="14 19">
        <text>ATP + H2O + phospholipidSide 1 = ADP + phosphate + phospholipidSide 2.</text>
        <dbReference type="EC" id="7.6.2.1"/>
    </reaction>
</comment>
<keyword evidence="10 19" id="KW-1278">Translocase</keyword>
<dbReference type="Pfam" id="PF16212">
    <property type="entry name" value="PhoLip_ATPase_C"/>
    <property type="match status" value="1"/>
</dbReference>
<keyword evidence="25" id="KW-1185">Reference proteome</keyword>
<feature type="binding site" evidence="17">
    <location>
        <position position="463"/>
    </location>
    <ligand>
        <name>ATP</name>
        <dbReference type="ChEBI" id="CHEBI:30616"/>
    </ligand>
</feature>
<evidence type="ECO:0000256" key="20">
    <source>
        <dbReference type="SAM" id="MobiDB-lite"/>
    </source>
</evidence>
<dbReference type="PANTHER" id="PTHR24092:SF5">
    <property type="entry name" value="PHOSPHOLIPID-TRANSPORTING ATPASE"/>
    <property type="match status" value="1"/>
</dbReference>
<feature type="binding site" evidence="17">
    <location>
        <position position="464"/>
    </location>
    <ligand>
        <name>ATP</name>
        <dbReference type="ChEBI" id="CHEBI:30616"/>
    </ligand>
</feature>
<accession>A0A1R1XGK1</accession>
<dbReference type="NCBIfam" id="TIGR01494">
    <property type="entry name" value="ATPase_P-type"/>
    <property type="match status" value="1"/>
</dbReference>
<feature type="binding site" evidence="17">
    <location>
        <position position="691"/>
    </location>
    <ligand>
        <name>ATP</name>
        <dbReference type="ChEBI" id="CHEBI:30616"/>
    </ligand>
</feature>